<feature type="transmembrane region" description="Helical" evidence="12">
    <location>
        <begin position="88"/>
        <end position="108"/>
    </location>
</feature>
<keyword evidence="6" id="KW-0029">Amino-acid transport</keyword>
<dbReference type="Gene3D" id="1.10.3720.10">
    <property type="entry name" value="MetI-like"/>
    <property type="match status" value="1"/>
</dbReference>
<dbReference type="Pfam" id="PF00528">
    <property type="entry name" value="BPD_transp_1"/>
    <property type="match status" value="1"/>
</dbReference>
<feature type="transmembrane region" description="Helical" evidence="12">
    <location>
        <begin position="237"/>
        <end position="258"/>
    </location>
</feature>
<comment type="subunit">
    <text evidence="10">The complex is composed of two ATP-binding proteins (GltL), two transmembrane proteins (GltJ and GltK) and a solute-binding protein (GltI).</text>
</comment>
<accession>A0A3S3LHL4</accession>
<dbReference type="AlphaFoldDB" id="A0A3S3LHL4"/>
<evidence type="ECO:0000256" key="2">
    <source>
        <dbReference type="ARBA" id="ARBA00010072"/>
    </source>
</evidence>
<dbReference type="CDD" id="cd06261">
    <property type="entry name" value="TM_PBP2"/>
    <property type="match status" value="1"/>
</dbReference>
<evidence type="ECO:0000256" key="10">
    <source>
        <dbReference type="ARBA" id="ARBA00062718"/>
    </source>
</evidence>
<keyword evidence="3 12" id="KW-0813">Transport</keyword>
<dbReference type="SUPFAM" id="SSF161098">
    <property type="entry name" value="MetI-like"/>
    <property type="match status" value="1"/>
</dbReference>
<dbReference type="FunFam" id="1.10.3720.10:FF:000006">
    <property type="entry name" value="Glutamate/aspartate ABC transporter, permease protein GltK"/>
    <property type="match status" value="1"/>
</dbReference>
<keyword evidence="15" id="KW-1185">Reference proteome</keyword>
<proteinExistence type="inferred from homology"/>
<evidence type="ECO:0000256" key="1">
    <source>
        <dbReference type="ARBA" id="ARBA00004429"/>
    </source>
</evidence>
<comment type="subcellular location">
    <subcellularLocation>
        <location evidence="1">Cell inner membrane</location>
        <topology evidence="1">Multi-pass membrane protein</topology>
    </subcellularLocation>
    <subcellularLocation>
        <location evidence="12">Cell membrane</location>
        <topology evidence="12">Multi-pass membrane protein</topology>
    </subcellularLocation>
</comment>
<evidence type="ECO:0000256" key="6">
    <source>
        <dbReference type="ARBA" id="ARBA00022970"/>
    </source>
</evidence>
<dbReference type="NCBIfam" id="TIGR01726">
    <property type="entry name" value="HEQRo_perm_3TM"/>
    <property type="match status" value="1"/>
</dbReference>
<name>A0A3S3LHL4_9RHOB</name>
<evidence type="ECO:0000259" key="13">
    <source>
        <dbReference type="PROSITE" id="PS50928"/>
    </source>
</evidence>
<evidence type="ECO:0000256" key="4">
    <source>
        <dbReference type="ARBA" id="ARBA00022475"/>
    </source>
</evidence>
<dbReference type="PANTHER" id="PTHR30614">
    <property type="entry name" value="MEMBRANE COMPONENT OF AMINO ACID ABC TRANSPORTER"/>
    <property type="match status" value="1"/>
</dbReference>
<feature type="transmembrane region" description="Helical" evidence="12">
    <location>
        <begin position="49"/>
        <end position="76"/>
    </location>
</feature>
<comment type="function">
    <text evidence="9">Part of the ABC transporter complex GltIJKL involved in glutamate and aspartate uptake. Probably responsible for the translocation of the substrate across the membrane.</text>
</comment>
<evidence type="ECO:0000256" key="3">
    <source>
        <dbReference type="ARBA" id="ARBA00022448"/>
    </source>
</evidence>
<dbReference type="InterPro" id="IPR000515">
    <property type="entry name" value="MetI-like"/>
</dbReference>
<dbReference type="PROSITE" id="PS50928">
    <property type="entry name" value="ABC_TM1"/>
    <property type="match status" value="1"/>
</dbReference>
<evidence type="ECO:0000256" key="5">
    <source>
        <dbReference type="ARBA" id="ARBA00022692"/>
    </source>
</evidence>
<dbReference type="PANTHER" id="PTHR30614:SF0">
    <property type="entry name" value="L-CYSTINE TRANSPORT SYSTEM PERMEASE PROTEIN TCYL"/>
    <property type="match status" value="1"/>
</dbReference>
<dbReference type="EMBL" id="SAVA01000001">
    <property type="protein sequence ID" value="RWR55074.1"/>
    <property type="molecule type" value="Genomic_DNA"/>
</dbReference>
<evidence type="ECO:0000256" key="11">
    <source>
        <dbReference type="ARBA" id="ARBA00073645"/>
    </source>
</evidence>
<feature type="transmembrane region" description="Helical" evidence="12">
    <location>
        <begin position="12"/>
        <end position="29"/>
    </location>
</feature>
<dbReference type="GO" id="GO:0006865">
    <property type="term" value="P:amino acid transport"/>
    <property type="evidence" value="ECO:0007669"/>
    <property type="project" value="UniProtKB-KW"/>
</dbReference>
<evidence type="ECO:0000256" key="7">
    <source>
        <dbReference type="ARBA" id="ARBA00022989"/>
    </source>
</evidence>
<keyword evidence="8 12" id="KW-0472">Membrane</keyword>
<evidence type="ECO:0000313" key="15">
    <source>
        <dbReference type="Proteomes" id="UP000288071"/>
    </source>
</evidence>
<evidence type="ECO:0000313" key="14">
    <source>
        <dbReference type="EMBL" id="RWR55074.1"/>
    </source>
</evidence>
<keyword evidence="4" id="KW-1003">Cell membrane</keyword>
<comment type="caution">
    <text evidence="14">The sequence shown here is derived from an EMBL/GenBank/DDBJ whole genome shotgun (WGS) entry which is preliminary data.</text>
</comment>
<dbReference type="GO" id="GO:0022857">
    <property type="term" value="F:transmembrane transporter activity"/>
    <property type="evidence" value="ECO:0007669"/>
    <property type="project" value="InterPro"/>
</dbReference>
<evidence type="ECO:0000256" key="12">
    <source>
        <dbReference type="RuleBase" id="RU363032"/>
    </source>
</evidence>
<dbReference type="GO" id="GO:0043190">
    <property type="term" value="C:ATP-binding cassette (ABC) transporter complex"/>
    <property type="evidence" value="ECO:0007669"/>
    <property type="project" value="InterPro"/>
</dbReference>
<reference evidence="14" key="1">
    <citation type="submission" date="2019-01" db="EMBL/GenBank/DDBJ databases">
        <title>Sinorhodobacter populi sp. nov. isolated from the symptomatic bark tissue of Populus euramericana canker.</title>
        <authorList>
            <person name="Xu G."/>
        </authorList>
    </citation>
    <scope>NUCLEOTIDE SEQUENCE [LARGE SCALE GENOMIC DNA]</scope>
    <source>
        <strain evidence="14">CGMCC 1.12963</strain>
    </source>
</reference>
<sequence>MVIPAQRMTDRIGMALMCIVGLGIVAELIRNPNFEWGVVFSYLFEPAVLWGMGLTLWLTIASMAIGLVLGVIFAVMRMSARTWLRVPALLYLWLFRGTPLLVQLIFWYNLAFLYPDLRIGLPFGGATLYEGSVNDLITPYSAALLGLALNEGAYMAEIVRSGIMSVDHGQQDAGRALGMTRRKVLLRVVLPQALRIIIPPTGNQTIGMLKTTSLVSVIALYDLLYAVQTIASRTFQTIPMLIVASLWYLVLTSILSVIQSRIEAHFNAKSSGAH</sequence>
<comment type="similarity">
    <text evidence="2">Belongs to the binding-protein-dependent transport system permease family. HisMQ subfamily.</text>
</comment>
<reference evidence="14" key="2">
    <citation type="submission" date="2019-01" db="EMBL/GenBank/DDBJ databases">
        <authorList>
            <person name="Li Y."/>
        </authorList>
    </citation>
    <scope>NUCLEOTIDE SEQUENCE [LARGE SCALE GENOMIC DNA]</scope>
    <source>
        <strain evidence="14">CGMCC 1.12963</strain>
    </source>
</reference>
<dbReference type="InterPro" id="IPR035906">
    <property type="entry name" value="MetI-like_sf"/>
</dbReference>
<gene>
    <name evidence="14" type="ORF">EOW66_01215</name>
</gene>
<organism evidence="14 15">
    <name type="scientific">Paenirhodobacter huangdaonensis</name>
    <dbReference type="NCBI Taxonomy" id="2501515"/>
    <lineage>
        <taxon>Bacteria</taxon>
        <taxon>Pseudomonadati</taxon>
        <taxon>Pseudomonadota</taxon>
        <taxon>Alphaproteobacteria</taxon>
        <taxon>Rhodobacterales</taxon>
        <taxon>Rhodobacter group</taxon>
        <taxon>Paenirhodobacter</taxon>
    </lineage>
</organism>
<keyword evidence="7 12" id="KW-1133">Transmembrane helix</keyword>
<keyword evidence="5 12" id="KW-0812">Transmembrane</keyword>
<dbReference type="InterPro" id="IPR043429">
    <property type="entry name" value="ArtM/GltK/GlnP/TcyL/YhdX-like"/>
</dbReference>
<dbReference type="Proteomes" id="UP000288071">
    <property type="component" value="Unassembled WGS sequence"/>
</dbReference>
<protein>
    <recommendedName>
        <fullName evidence="11">Glutamate/aspartate import permease protein GltK</fullName>
    </recommendedName>
</protein>
<evidence type="ECO:0000256" key="9">
    <source>
        <dbReference type="ARBA" id="ARBA00060298"/>
    </source>
</evidence>
<evidence type="ECO:0000256" key="8">
    <source>
        <dbReference type="ARBA" id="ARBA00023136"/>
    </source>
</evidence>
<dbReference type="InterPro" id="IPR010065">
    <property type="entry name" value="AA_ABC_transptr_permease_3TM"/>
</dbReference>
<feature type="domain" description="ABC transmembrane type-1" evidence="13">
    <location>
        <begin position="52"/>
        <end position="259"/>
    </location>
</feature>
<feature type="transmembrane region" description="Helical" evidence="12">
    <location>
        <begin position="213"/>
        <end position="231"/>
    </location>
</feature>